<gene>
    <name evidence="2" type="ORF">COV06_03915</name>
</gene>
<dbReference type="AlphaFoldDB" id="A0A2H0RLA9"/>
<dbReference type="EMBL" id="PCYM01000008">
    <property type="protein sequence ID" value="PIR47341.1"/>
    <property type="molecule type" value="Genomic_DNA"/>
</dbReference>
<reference evidence="2 3" key="1">
    <citation type="submission" date="2017-09" db="EMBL/GenBank/DDBJ databases">
        <title>Depth-based differentiation of microbial function through sediment-hosted aquifers and enrichment of novel symbionts in the deep terrestrial subsurface.</title>
        <authorList>
            <person name="Probst A.J."/>
            <person name="Ladd B."/>
            <person name="Jarett J.K."/>
            <person name="Geller-Mcgrath D.E."/>
            <person name="Sieber C.M."/>
            <person name="Emerson J.B."/>
            <person name="Anantharaman K."/>
            <person name="Thomas B.C."/>
            <person name="Malmstrom R."/>
            <person name="Stieglmeier M."/>
            <person name="Klingl A."/>
            <person name="Woyke T."/>
            <person name="Ryan C.M."/>
            <person name="Banfield J.F."/>
        </authorList>
    </citation>
    <scope>NUCLEOTIDE SEQUENCE [LARGE SCALE GENOMIC DNA]</scope>
    <source>
        <strain evidence="2">CG10_big_fil_rev_8_21_14_0_10_50_16</strain>
    </source>
</reference>
<sequence length="62" mass="6801">MGLDPAFVPENTCVLKYEFTSILKTHVFEDKPPRRSTSGNAGARSCAKNKGQVGAMLTRPYL</sequence>
<comment type="caution">
    <text evidence="2">The sequence shown here is derived from an EMBL/GenBank/DDBJ whole genome shotgun (WGS) entry which is preliminary data.</text>
</comment>
<organism evidence="2 3">
    <name type="scientific">Candidatus Uhrbacteria bacterium CG10_big_fil_rev_8_21_14_0_10_50_16</name>
    <dbReference type="NCBI Taxonomy" id="1975039"/>
    <lineage>
        <taxon>Bacteria</taxon>
        <taxon>Candidatus Uhriibacteriota</taxon>
    </lineage>
</organism>
<evidence type="ECO:0000313" key="3">
    <source>
        <dbReference type="Proteomes" id="UP000230084"/>
    </source>
</evidence>
<accession>A0A2H0RLA9</accession>
<feature type="region of interest" description="Disordered" evidence="1">
    <location>
        <begin position="30"/>
        <end position="49"/>
    </location>
</feature>
<evidence type="ECO:0000313" key="2">
    <source>
        <dbReference type="EMBL" id="PIR47341.1"/>
    </source>
</evidence>
<name>A0A2H0RLA9_9BACT</name>
<proteinExistence type="predicted"/>
<protein>
    <submittedName>
        <fullName evidence="2">Uncharacterized protein</fullName>
    </submittedName>
</protein>
<evidence type="ECO:0000256" key="1">
    <source>
        <dbReference type="SAM" id="MobiDB-lite"/>
    </source>
</evidence>
<dbReference type="Proteomes" id="UP000230084">
    <property type="component" value="Unassembled WGS sequence"/>
</dbReference>